<dbReference type="PANTHER" id="PTHR42930:SF3">
    <property type="entry name" value="PHOSPHATE-SPECIFIC TRANSPORT SYSTEM ACCESSORY PROTEIN PHOU"/>
    <property type="match status" value="1"/>
</dbReference>
<comment type="subunit">
    <text evidence="3">Homodimer.</text>
</comment>
<evidence type="ECO:0000256" key="6">
    <source>
        <dbReference type="ARBA" id="ARBA00022592"/>
    </source>
</evidence>
<keyword evidence="6" id="KW-0592">Phosphate transport</keyword>
<dbReference type="PANTHER" id="PTHR42930">
    <property type="entry name" value="PHOSPHATE-SPECIFIC TRANSPORT SYSTEM ACCESSORY PROTEIN PHOU"/>
    <property type="match status" value="1"/>
</dbReference>
<proteinExistence type="inferred from homology"/>
<evidence type="ECO:0000256" key="4">
    <source>
        <dbReference type="ARBA" id="ARBA00022448"/>
    </source>
</evidence>
<dbReference type="GO" id="GO:0030643">
    <property type="term" value="P:intracellular phosphate ion homeostasis"/>
    <property type="evidence" value="ECO:0007669"/>
    <property type="project" value="InterPro"/>
</dbReference>
<sequence>MSKHLQNDIERLKKETLALGSMVIDSINKAVFALVDRRSEFIKSVIESDEQINEKEVLIEEDCLKMLALHQPVAGDLRFIIVILKVNNDLERMADLAVNIAERANYLTKKDKLNVSLDFVLMTKCVQNMVQESLKALIEKDTAIARSVLKMDDEVDDLNRQMYEVLQKVMMEDASTVKRAVHMLSTSRHLERIADLATNIAEDVVFMVDGELIRHRTEDYLEASSD</sequence>
<dbReference type="GO" id="GO:0045936">
    <property type="term" value="P:negative regulation of phosphate metabolic process"/>
    <property type="evidence" value="ECO:0007669"/>
    <property type="project" value="InterPro"/>
</dbReference>
<dbReference type="InterPro" id="IPR038078">
    <property type="entry name" value="PhoU-like_sf"/>
</dbReference>
<keyword evidence="4" id="KW-0813">Transport</keyword>
<keyword evidence="5" id="KW-0963">Cytoplasm</keyword>
<comment type="subcellular location">
    <subcellularLocation>
        <location evidence="1">Cytoplasm</location>
    </subcellularLocation>
</comment>
<gene>
    <name evidence="8" type="ORF">MNBD_NITROSPINAE01-1869</name>
</gene>
<dbReference type="SUPFAM" id="SSF109755">
    <property type="entry name" value="PhoU-like"/>
    <property type="match status" value="1"/>
</dbReference>
<evidence type="ECO:0000256" key="5">
    <source>
        <dbReference type="ARBA" id="ARBA00022490"/>
    </source>
</evidence>
<dbReference type="Pfam" id="PF01895">
    <property type="entry name" value="PhoU"/>
    <property type="match status" value="2"/>
</dbReference>
<dbReference type="InterPro" id="IPR028366">
    <property type="entry name" value="PhoU"/>
</dbReference>
<protein>
    <submittedName>
        <fullName evidence="8">Phosphate transport system regulatory protein PhoU</fullName>
    </submittedName>
</protein>
<dbReference type="AlphaFoldDB" id="A0A3B1BRJ8"/>
<feature type="domain" description="PhoU" evidence="7">
    <location>
        <begin position="19"/>
        <end position="103"/>
    </location>
</feature>
<accession>A0A3B1BRJ8</accession>
<feature type="domain" description="PhoU" evidence="7">
    <location>
        <begin position="121"/>
        <end position="204"/>
    </location>
</feature>
<evidence type="ECO:0000256" key="2">
    <source>
        <dbReference type="ARBA" id="ARBA00008107"/>
    </source>
</evidence>
<dbReference type="InterPro" id="IPR026022">
    <property type="entry name" value="PhoU_dom"/>
</dbReference>
<dbReference type="Gene3D" id="1.20.58.220">
    <property type="entry name" value="Phosphate transport system protein phou homolog 2, domain 2"/>
    <property type="match status" value="1"/>
</dbReference>
<dbReference type="EMBL" id="UOGC01000106">
    <property type="protein sequence ID" value="VAX20559.1"/>
    <property type="molecule type" value="Genomic_DNA"/>
</dbReference>
<organism evidence="8">
    <name type="scientific">hydrothermal vent metagenome</name>
    <dbReference type="NCBI Taxonomy" id="652676"/>
    <lineage>
        <taxon>unclassified sequences</taxon>
        <taxon>metagenomes</taxon>
        <taxon>ecological metagenomes</taxon>
    </lineage>
</organism>
<evidence type="ECO:0000256" key="1">
    <source>
        <dbReference type="ARBA" id="ARBA00004496"/>
    </source>
</evidence>
<reference evidence="8" key="1">
    <citation type="submission" date="2018-06" db="EMBL/GenBank/DDBJ databases">
        <authorList>
            <person name="Zhirakovskaya E."/>
        </authorList>
    </citation>
    <scope>NUCLEOTIDE SEQUENCE</scope>
</reference>
<comment type="similarity">
    <text evidence="2">Belongs to the PhoU family.</text>
</comment>
<dbReference type="PIRSF" id="PIRSF003107">
    <property type="entry name" value="PhoU"/>
    <property type="match status" value="1"/>
</dbReference>
<evidence type="ECO:0000256" key="3">
    <source>
        <dbReference type="ARBA" id="ARBA00011738"/>
    </source>
</evidence>
<evidence type="ECO:0000259" key="7">
    <source>
        <dbReference type="Pfam" id="PF01895"/>
    </source>
</evidence>
<dbReference type="GO" id="GO:0006817">
    <property type="term" value="P:phosphate ion transport"/>
    <property type="evidence" value="ECO:0007669"/>
    <property type="project" value="UniProtKB-KW"/>
</dbReference>
<evidence type="ECO:0000313" key="8">
    <source>
        <dbReference type="EMBL" id="VAX20559.1"/>
    </source>
</evidence>
<name>A0A3B1BRJ8_9ZZZZ</name>
<dbReference type="GO" id="GO:0005737">
    <property type="term" value="C:cytoplasm"/>
    <property type="evidence" value="ECO:0007669"/>
    <property type="project" value="UniProtKB-SubCell"/>
</dbReference>
<dbReference type="FunFam" id="1.20.58.220:FF:000004">
    <property type="entry name" value="Phosphate-specific transport system accessory protein PhoU"/>
    <property type="match status" value="1"/>
</dbReference>
<dbReference type="NCBIfam" id="TIGR02135">
    <property type="entry name" value="phoU_full"/>
    <property type="match status" value="1"/>
</dbReference>